<dbReference type="Pfam" id="PF14243">
    <property type="entry name" value="R2K_3"/>
    <property type="match status" value="1"/>
</dbReference>
<accession>A0ABQ3YZW3</accession>
<organism evidence="2 3">
    <name type="scientific">Paractinoplanes durhamensis</name>
    <dbReference type="NCBI Taxonomy" id="113563"/>
    <lineage>
        <taxon>Bacteria</taxon>
        <taxon>Bacillati</taxon>
        <taxon>Actinomycetota</taxon>
        <taxon>Actinomycetes</taxon>
        <taxon>Micromonosporales</taxon>
        <taxon>Micromonosporaceae</taxon>
        <taxon>Paractinoplanes</taxon>
    </lineage>
</organism>
<sequence length="277" mass="29860">MTAFLFPADPLRGRRVDDHFAPQAAAARELGAPVALIDHDALLRSDIEAAVRRVPADLGPAWYRGWMIPAPEYEELAAALTARGVRLRTQPAAYRQAHELPGWYPTFAAVTPPSVWTTDLDADLAALVAPLGSGAGIVKDFVKSRKHEWDDACYLPDLSDTAGLAAVVATFVERQAESLAGGIVIRRFEKLEPGEARVWWLDRTPILIGPHPDTPAVTPAPDLGGVPRIPGFVTTDLALRADGVWRVVEVGDGQVSDLPSSLDPALLLGPLRRGDPR</sequence>
<evidence type="ECO:0000313" key="2">
    <source>
        <dbReference type="EMBL" id="GIE02834.1"/>
    </source>
</evidence>
<evidence type="ECO:0000259" key="1">
    <source>
        <dbReference type="Pfam" id="PF14243"/>
    </source>
</evidence>
<proteinExistence type="predicted"/>
<dbReference type="InterPro" id="IPR025643">
    <property type="entry name" value="R2K_3"/>
</dbReference>
<dbReference type="RefSeq" id="WP_203728562.1">
    <property type="nucleotide sequence ID" value="NZ_BAAATX010000013.1"/>
</dbReference>
<gene>
    <name evidence="2" type="ORF">Adu01nite_41840</name>
</gene>
<protein>
    <recommendedName>
        <fullName evidence="1">ATP-grasp domain-containing protein</fullName>
    </recommendedName>
</protein>
<name>A0ABQ3YZW3_9ACTN</name>
<keyword evidence="3" id="KW-1185">Reference proteome</keyword>
<dbReference type="Proteomes" id="UP000637628">
    <property type="component" value="Unassembled WGS sequence"/>
</dbReference>
<reference evidence="2 3" key="1">
    <citation type="submission" date="2021-01" db="EMBL/GenBank/DDBJ databases">
        <title>Whole genome shotgun sequence of Actinoplanes durhamensis NBRC 14914.</title>
        <authorList>
            <person name="Komaki H."/>
            <person name="Tamura T."/>
        </authorList>
    </citation>
    <scope>NUCLEOTIDE SEQUENCE [LARGE SCALE GENOMIC DNA]</scope>
    <source>
        <strain evidence="2 3">NBRC 14914</strain>
    </source>
</reference>
<evidence type="ECO:0000313" key="3">
    <source>
        <dbReference type="Proteomes" id="UP000637628"/>
    </source>
</evidence>
<comment type="caution">
    <text evidence="2">The sequence shown here is derived from an EMBL/GenBank/DDBJ whole genome shotgun (WGS) entry which is preliminary data.</text>
</comment>
<feature type="domain" description="ATP-grasp" evidence="1">
    <location>
        <begin position="131"/>
        <end position="264"/>
    </location>
</feature>
<dbReference type="EMBL" id="BOML01000034">
    <property type="protein sequence ID" value="GIE02834.1"/>
    <property type="molecule type" value="Genomic_DNA"/>
</dbReference>